<dbReference type="AlphaFoldDB" id="A0A0C3KMZ6"/>
<gene>
    <name evidence="1" type="ORF">M407DRAFT_116217</name>
</gene>
<proteinExistence type="predicted"/>
<dbReference type="Proteomes" id="UP000054248">
    <property type="component" value="Unassembled WGS sequence"/>
</dbReference>
<organism evidence="1 2">
    <name type="scientific">Tulasnella calospora MUT 4182</name>
    <dbReference type="NCBI Taxonomy" id="1051891"/>
    <lineage>
        <taxon>Eukaryota</taxon>
        <taxon>Fungi</taxon>
        <taxon>Dikarya</taxon>
        <taxon>Basidiomycota</taxon>
        <taxon>Agaricomycotina</taxon>
        <taxon>Agaricomycetes</taxon>
        <taxon>Cantharellales</taxon>
        <taxon>Tulasnellaceae</taxon>
        <taxon>Tulasnella</taxon>
    </lineage>
</organism>
<protein>
    <submittedName>
        <fullName evidence="1">Uncharacterized protein</fullName>
    </submittedName>
</protein>
<reference evidence="1 2" key="1">
    <citation type="submission" date="2014-04" db="EMBL/GenBank/DDBJ databases">
        <authorList>
            <consortium name="DOE Joint Genome Institute"/>
            <person name="Kuo A."/>
            <person name="Girlanda M."/>
            <person name="Perotto S."/>
            <person name="Kohler A."/>
            <person name="Nagy L.G."/>
            <person name="Floudas D."/>
            <person name="Copeland A."/>
            <person name="Barry K.W."/>
            <person name="Cichocki N."/>
            <person name="Veneault-Fourrey C."/>
            <person name="LaButti K."/>
            <person name="Lindquist E.A."/>
            <person name="Lipzen A."/>
            <person name="Lundell T."/>
            <person name="Morin E."/>
            <person name="Murat C."/>
            <person name="Sun H."/>
            <person name="Tunlid A."/>
            <person name="Henrissat B."/>
            <person name="Grigoriev I.V."/>
            <person name="Hibbett D.S."/>
            <person name="Martin F."/>
            <person name="Nordberg H.P."/>
            <person name="Cantor M.N."/>
            <person name="Hua S.X."/>
        </authorList>
    </citation>
    <scope>NUCLEOTIDE SEQUENCE [LARGE SCALE GENOMIC DNA]</scope>
    <source>
        <strain evidence="1 2">MUT 4182</strain>
    </source>
</reference>
<evidence type="ECO:0000313" key="2">
    <source>
        <dbReference type="Proteomes" id="UP000054248"/>
    </source>
</evidence>
<dbReference type="EMBL" id="KN823102">
    <property type="protein sequence ID" value="KIO22743.1"/>
    <property type="molecule type" value="Genomic_DNA"/>
</dbReference>
<accession>A0A0C3KMZ6</accession>
<keyword evidence="2" id="KW-1185">Reference proteome</keyword>
<dbReference type="HOGENOM" id="CLU_2833037_0_0_1"/>
<name>A0A0C3KMZ6_9AGAM</name>
<evidence type="ECO:0000313" key="1">
    <source>
        <dbReference type="EMBL" id="KIO22743.1"/>
    </source>
</evidence>
<sequence length="66" mass="7717">MGCFLACYIVYFLHSRHLSWYSRVQAERGAASRFNVPRLPNPLRKNFVQITPYLYSILASQTFVAF</sequence>
<reference evidence="2" key="2">
    <citation type="submission" date="2015-01" db="EMBL/GenBank/DDBJ databases">
        <title>Evolutionary Origins and Diversification of the Mycorrhizal Mutualists.</title>
        <authorList>
            <consortium name="DOE Joint Genome Institute"/>
            <consortium name="Mycorrhizal Genomics Consortium"/>
            <person name="Kohler A."/>
            <person name="Kuo A."/>
            <person name="Nagy L.G."/>
            <person name="Floudas D."/>
            <person name="Copeland A."/>
            <person name="Barry K.W."/>
            <person name="Cichocki N."/>
            <person name="Veneault-Fourrey C."/>
            <person name="LaButti K."/>
            <person name="Lindquist E.A."/>
            <person name="Lipzen A."/>
            <person name="Lundell T."/>
            <person name="Morin E."/>
            <person name="Murat C."/>
            <person name="Riley R."/>
            <person name="Ohm R."/>
            <person name="Sun H."/>
            <person name="Tunlid A."/>
            <person name="Henrissat B."/>
            <person name="Grigoriev I.V."/>
            <person name="Hibbett D.S."/>
            <person name="Martin F."/>
        </authorList>
    </citation>
    <scope>NUCLEOTIDE SEQUENCE [LARGE SCALE GENOMIC DNA]</scope>
    <source>
        <strain evidence="2">MUT 4182</strain>
    </source>
</reference>